<dbReference type="OrthoDB" id="9811610at2"/>
<feature type="transmembrane region" description="Helical" evidence="1">
    <location>
        <begin position="9"/>
        <end position="27"/>
    </location>
</feature>
<sequence length="70" mass="7907">MFSSFGKMFMLMGAMLILIGALFSVGSKFGLGRLPGDIVYQKGNFTFYFPIATSIILSLFLTLILWLFRR</sequence>
<gene>
    <name evidence="2" type="ORF">TKV_c11310</name>
</gene>
<accession>A0A097AR76</accession>
<dbReference type="RefSeq" id="WP_049685078.1">
    <property type="nucleotide sequence ID" value="NZ_CP009170.1"/>
</dbReference>
<dbReference type="Pfam" id="PF11146">
    <property type="entry name" value="DUF2905"/>
    <property type="match status" value="1"/>
</dbReference>
<keyword evidence="1" id="KW-0812">Transmembrane</keyword>
<keyword evidence="1" id="KW-0472">Membrane</keyword>
<keyword evidence="3" id="KW-1185">Reference proteome</keyword>
<keyword evidence="1" id="KW-1133">Transmembrane helix</keyword>
<reference evidence="3" key="1">
    <citation type="journal article" date="2015" name="Genome Announc.">
        <title>Whole-Genome Sequences of 80 Environmental and Clinical Isolates of Burkholderia pseudomallei.</title>
        <authorList>
            <person name="Johnson S.L."/>
            <person name="Baker A.L."/>
            <person name="Chain P.S."/>
            <person name="Currie B.J."/>
            <person name="Daligault H.E."/>
            <person name="Davenport K.W."/>
            <person name="Davis C.B."/>
            <person name="Inglis T.J."/>
            <person name="Kaestli M."/>
            <person name="Koren S."/>
            <person name="Mayo M."/>
            <person name="Merritt A.J."/>
            <person name="Price E.P."/>
            <person name="Sarovich D.S."/>
            <person name="Warner J."/>
            <person name="Rosovitz M.J."/>
        </authorList>
    </citation>
    <scope>NUCLEOTIDE SEQUENCE [LARGE SCALE GENOMIC DNA]</scope>
    <source>
        <strain evidence="3">DSM 2030</strain>
    </source>
</reference>
<dbReference type="HOGENOM" id="CLU_181383_0_0_9"/>
<name>A0A097AR76_THEKI</name>
<dbReference type="KEGG" id="tki:TKV_c11310"/>
<evidence type="ECO:0000313" key="3">
    <source>
        <dbReference type="Proteomes" id="UP000029669"/>
    </source>
</evidence>
<evidence type="ECO:0000256" key="1">
    <source>
        <dbReference type="SAM" id="Phobius"/>
    </source>
</evidence>
<organism evidence="2 3">
    <name type="scientific">Thermoanaerobacter kivui</name>
    <name type="common">Acetogenium kivui</name>
    <dbReference type="NCBI Taxonomy" id="2325"/>
    <lineage>
        <taxon>Bacteria</taxon>
        <taxon>Bacillati</taxon>
        <taxon>Bacillota</taxon>
        <taxon>Clostridia</taxon>
        <taxon>Thermoanaerobacterales</taxon>
        <taxon>Thermoanaerobacteraceae</taxon>
        <taxon>Thermoanaerobacter</taxon>
    </lineage>
</organism>
<feature type="transmembrane region" description="Helical" evidence="1">
    <location>
        <begin position="47"/>
        <end position="68"/>
    </location>
</feature>
<dbReference type="PANTHER" id="PTHR36443">
    <property type="entry name" value="BSR5223 PROTEIN"/>
    <property type="match status" value="1"/>
</dbReference>
<evidence type="ECO:0000313" key="2">
    <source>
        <dbReference type="EMBL" id="AIS52303.1"/>
    </source>
</evidence>
<dbReference type="EMBL" id="CP009170">
    <property type="protein sequence ID" value="AIS52303.1"/>
    <property type="molecule type" value="Genomic_DNA"/>
</dbReference>
<dbReference type="STRING" id="2325.TKV_c11310"/>
<protein>
    <recommendedName>
        <fullName evidence="4">DUF2905 domain-containing protein</fullName>
    </recommendedName>
</protein>
<evidence type="ECO:0008006" key="4">
    <source>
        <dbReference type="Google" id="ProtNLM"/>
    </source>
</evidence>
<dbReference type="Proteomes" id="UP000029669">
    <property type="component" value="Chromosome"/>
</dbReference>
<dbReference type="AlphaFoldDB" id="A0A097AR76"/>
<dbReference type="eggNOG" id="COG3071">
    <property type="taxonomic scope" value="Bacteria"/>
</dbReference>
<dbReference type="InterPro" id="IPR021320">
    <property type="entry name" value="DUF2905"/>
</dbReference>
<proteinExistence type="predicted"/>
<dbReference type="PANTHER" id="PTHR36443:SF1">
    <property type="entry name" value="BSR5223 PROTEIN"/>
    <property type="match status" value="1"/>
</dbReference>